<gene>
    <name evidence="2" type="ORF">BC938DRAFT_482945</name>
</gene>
<protein>
    <submittedName>
        <fullName evidence="2">Ankyrin repeat-containing domain protein</fullName>
    </submittedName>
</protein>
<comment type="caution">
    <text evidence="2">The sequence shown here is derived from an EMBL/GenBank/DDBJ whole genome shotgun (WGS) entry which is preliminary data.</text>
</comment>
<dbReference type="SUPFAM" id="SSF81901">
    <property type="entry name" value="HCP-like"/>
    <property type="match status" value="1"/>
</dbReference>
<name>A0A433QD16_9FUNG</name>
<dbReference type="PROSITE" id="PS50297">
    <property type="entry name" value="ANK_REP_REGION"/>
    <property type="match status" value="2"/>
</dbReference>
<dbReference type="PROSITE" id="PS50088">
    <property type="entry name" value="ANK_REPEAT"/>
    <property type="match status" value="2"/>
</dbReference>
<sequence>MSLLSPTVIYLTSRHLFEGVENRAMLAILISKPTNEIWHPDTATALSNLSYFYGSKRQFEDAQRPCVLAWKIRRGVLRPKHKDTISTVLYLAFIYKSCGMESHATQFYWEAATVGDYEAQKTLAIRYRHGFGAPMHDGLAIYWERLSSQAESKTQGAQSSSHLNENLRNDFTPLHRAVQQDNLEDITKNVTEYKTFTNNQDRNGRTPLHLAVQNRNYTVARFMLNRFNADIRIEDEYGQTPLHLAVENGSMEVIKILIDCGAHLDINRKNKNEQTPLYLAVKSRNMEVARLLMNQLGIDVSIETKRKTALQLAWEIKQFEFIDWTLRQGHLKNLKLKDFNPWAPVNFGTMMAA</sequence>
<proteinExistence type="predicted"/>
<dbReference type="SMART" id="SM00248">
    <property type="entry name" value="ANK"/>
    <property type="match status" value="4"/>
</dbReference>
<keyword evidence="3" id="KW-1185">Reference proteome</keyword>
<evidence type="ECO:0000313" key="2">
    <source>
        <dbReference type="EMBL" id="RUS27652.1"/>
    </source>
</evidence>
<dbReference type="InterPro" id="IPR002110">
    <property type="entry name" value="Ankyrin_rpt"/>
</dbReference>
<dbReference type="PANTHER" id="PTHR24118:SF99">
    <property type="entry name" value="POTE ANKYRIN DOMAIN FAMILY MEMBER 3C-RELATED"/>
    <property type="match status" value="1"/>
</dbReference>
<dbReference type="SUPFAM" id="SSF48403">
    <property type="entry name" value="Ankyrin repeat"/>
    <property type="match status" value="1"/>
</dbReference>
<accession>A0A433QD16</accession>
<reference evidence="2 3" key="1">
    <citation type="journal article" date="2018" name="New Phytol.">
        <title>Phylogenomics of Endogonaceae and evolution of mycorrhizas within Mucoromycota.</title>
        <authorList>
            <person name="Chang Y."/>
            <person name="Desiro A."/>
            <person name="Na H."/>
            <person name="Sandor L."/>
            <person name="Lipzen A."/>
            <person name="Clum A."/>
            <person name="Barry K."/>
            <person name="Grigoriev I.V."/>
            <person name="Martin F.M."/>
            <person name="Stajich J.E."/>
            <person name="Smith M.E."/>
            <person name="Bonito G."/>
            <person name="Spatafora J.W."/>
        </authorList>
    </citation>
    <scope>NUCLEOTIDE SEQUENCE [LARGE SCALE GENOMIC DNA]</scope>
    <source>
        <strain evidence="2 3">AD002</strain>
    </source>
</reference>
<dbReference type="InterPro" id="IPR036770">
    <property type="entry name" value="Ankyrin_rpt-contain_sf"/>
</dbReference>
<keyword evidence="1" id="KW-0040">ANK repeat</keyword>
<dbReference type="Pfam" id="PF12796">
    <property type="entry name" value="Ank_2"/>
    <property type="match status" value="1"/>
</dbReference>
<dbReference type="Gene3D" id="1.25.40.10">
    <property type="entry name" value="Tetratricopeptide repeat domain"/>
    <property type="match status" value="1"/>
</dbReference>
<dbReference type="Pfam" id="PF00023">
    <property type="entry name" value="Ank"/>
    <property type="match status" value="1"/>
</dbReference>
<organism evidence="2 3">
    <name type="scientific">Jimgerdemannia flammicorona</name>
    <dbReference type="NCBI Taxonomy" id="994334"/>
    <lineage>
        <taxon>Eukaryota</taxon>
        <taxon>Fungi</taxon>
        <taxon>Fungi incertae sedis</taxon>
        <taxon>Mucoromycota</taxon>
        <taxon>Mucoromycotina</taxon>
        <taxon>Endogonomycetes</taxon>
        <taxon>Endogonales</taxon>
        <taxon>Endogonaceae</taxon>
        <taxon>Jimgerdemannia</taxon>
    </lineage>
</organism>
<feature type="repeat" description="ANK" evidence="1">
    <location>
        <begin position="237"/>
        <end position="269"/>
    </location>
</feature>
<evidence type="ECO:0000256" key="1">
    <source>
        <dbReference type="PROSITE-ProRule" id="PRU00023"/>
    </source>
</evidence>
<feature type="non-terminal residue" evidence="2">
    <location>
        <position position="353"/>
    </location>
</feature>
<feature type="repeat" description="ANK" evidence="1">
    <location>
        <begin position="203"/>
        <end position="236"/>
    </location>
</feature>
<dbReference type="EMBL" id="RBNJ01008022">
    <property type="protein sequence ID" value="RUS27652.1"/>
    <property type="molecule type" value="Genomic_DNA"/>
</dbReference>
<dbReference type="PANTHER" id="PTHR24118">
    <property type="entry name" value="POTE ANKYRIN DOMAIN"/>
    <property type="match status" value="1"/>
</dbReference>
<dbReference type="AlphaFoldDB" id="A0A433QD16"/>
<evidence type="ECO:0000313" key="3">
    <source>
        <dbReference type="Proteomes" id="UP000274822"/>
    </source>
</evidence>
<dbReference type="InterPro" id="IPR011990">
    <property type="entry name" value="TPR-like_helical_dom_sf"/>
</dbReference>
<dbReference type="Proteomes" id="UP000274822">
    <property type="component" value="Unassembled WGS sequence"/>
</dbReference>
<dbReference type="Gene3D" id="1.25.40.20">
    <property type="entry name" value="Ankyrin repeat-containing domain"/>
    <property type="match status" value="1"/>
</dbReference>